<evidence type="ECO:0000256" key="5">
    <source>
        <dbReference type="ARBA" id="ARBA00023077"/>
    </source>
</evidence>
<protein>
    <submittedName>
        <fullName evidence="14">TonB-dependent receptor</fullName>
    </submittedName>
</protein>
<dbReference type="Gene3D" id="2.40.170.20">
    <property type="entry name" value="TonB-dependent receptor, beta-barrel domain"/>
    <property type="match status" value="1"/>
</dbReference>
<organism evidence="14">
    <name type="scientific">Pseudoalteromonas prydzensis</name>
    <dbReference type="NCBI Taxonomy" id="182141"/>
    <lineage>
        <taxon>Bacteria</taxon>
        <taxon>Pseudomonadati</taxon>
        <taxon>Pseudomonadota</taxon>
        <taxon>Gammaproteobacteria</taxon>
        <taxon>Alteromonadales</taxon>
        <taxon>Pseudoalteromonadaceae</taxon>
        <taxon>Pseudoalteromonas</taxon>
    </lineage>
</organism>
<keyword evidence="4 8" id="KW-0812">Transmembrane</keyword>
<feature type="region of interest" description="Disordered" evidence="10">
    <location>
        <begin position="26"/>
        <end position="48"/>
    </location>
</feature>
<evidence type="ECO:0000256" key="4">
    <source>
        <dbReference type="ARBA" id="ARBA00022692"/>
    </source>
</evidence>
<dbReference type="NCBIfam" id="TIGR01782">
    <property type="entry name" value="TonB-Xanth-Caul"/>
    <property type="match status" value="1"/>
</dbReference>
<feature type="compositionally biased region" description="Polar residues" evidence="10">
    <location>
        <begin position="31"/>
        <end position="41"/>
    </location>
</feature>
<keyword evidence="3 8" id="KW-1134">Transmembrane beta strand</keyword>
<comment type="caution">
    <text evidence="14">The sequence shown here is derived from an EMBL/GenBank/DDBJ whole genome shotgun (WGS) entry which is preliminary data.</text>
</comment>
<dbReference type="InterPro" id="IPR000531">
    <property type="entry name" value="Beta-barrel_TonB"/>
</dbReference>
<dbReference type="InterPro" id="IPR012910">
    <property type="entry name" value="Plug_dom"/>
</dbReference>
<evidence type="ECO:0000256" key="10">
    <source>
        <dbReference type="SAM" id="MobiDB-lite"/>
    </source>
</evidence>
<dbReference type="Pfam" id="PF07715">
    <property type="entry name" value="Plug"/>
    <property type="match status" value="1"/>
</dbReference>
<accession>A0A7V1D3D6</accession>
<evidence type="ECO:0000259" key="13">
    <source>
        <dbReference type="Pfam" id="PF07715"/>
    </source>
</evidence>
<comment type="subcellular location">
    <subcellularLocation>
        <location evidence="1 8">Cell outer membrane</location>
        <topology evidence="1 8">Multi-pass membrane protein</topology>
    </subcellularLocation>
</comment>
<evidence type="ECO:0000259" key="12">
    <source>
        <dbReference type="Pfam" id="PF00593"/>
    </source>
</evidence>
<feature type="domain" description="TonB-dependent receptor plug" evidence="13">
    <location>
        <begin position="77"/>
        <end position="179"/>
    </location>
</feature>
<keyword evidence="11" id="KW-0732">Signal</keyword>
<keyword evidence="5 9" id="KW-0798">TonB box</keyword>
<dbReference type="InterPro" id="IPR039426">
    <property type="entry name" value="TonB-dep_rcpt-like"/>
</dbReference>
<evidence type="ECO:0000256" key="9">
    <source>
        <dbReference type="RuleBase" id="RU003357"/>
    </source>
</evidence>
<evidence type="ECO:0000256" key="6">
    <source>
        <dbReference type="ARBA" id="ARBA00023136"/>
    </source>
</evidence>
<sequence>MKSMRLSAIAAALMVAMPLYAQTADPAQPKLDNNTQQATADTEQESKKAAQVAEDDIEIIAVTGVYQADLKARAMERDAKAFSSVIATDDMGNFVDQNVAESLRRIPGVTLERSEGEGKYIAVRGLGPKFVSVSMNGAELSGAGDDRKIGLDGITSDSLGAIEVFKTLTPDMNLNSIGGAVNVKAISAYDRGKNTLKMKLQDSYSELREEQSPKFSIDGTQLFLDEKIGVGFALSYEDRKTQVDEARHHSTRELNFLKGGIGLSEEELSVAPEILIPAQLENRREIADRTRTTATLNVEFKPTADSFYYIRGNYSNYTDDDIAQREFYNFYNGDQADEIIYVNADTKEFALSDIDVFNQYFVQEGETTTTNYSFGGENYITDTWRVDYEYAYSKTDDKSVGDRRVQFRERENIVYGQGSKNNIVAQVLTPEEAAALGGFALDPDNDVFAGEADGDISDLSNMEYDNLFMEDSVRTDEVTSIKLNIQKDFDFEYLNFIKFGGTYNEREHFRDKDRWSYAINPLDCGTDESCITVANSNVTDYNYGVPEGGLFNYPFVSKDDLEYMVDSTKITRESATGGEVSIDSTKEDYTLYEDTYAAYIMAELQLSEQVSVITGVRYAHTEFSSTGYMSLSNDDWDFGGDHTLDISVPLPEASITYSEFFPSMHLRYEPNPEMLVRTSLWTSYTRPSFKQARGYARFDSDISLCDPTTNECYSTPDGQSAIDLQGYILGPDNALQVGNPNLVAMTSDNFDASFGWYPSKELFMEAAVFYKNIDNFIVDVTGIQMSIDQLPLTLPVNQVSDFAIPQDLALNQVDITLNGDKAAVYGIELSYNQFFKNGLFWQSNMTFVKSEAELDATIRQDKMQLPGQADITGNVAVGWEDETFSFRLISNYRSDILEEVGSCPATASVADPKSCKSWADIYQDDILTFDMKVKYDFTKSLSVYFDAINLTDEADLRYFKGNDLSGGEILYQREDYGRTFQLGMNYKFY</sequence>
<keyword evidence="14" id="KW-0675">Receptor</keyword>
<dbReference type="Pfam" id="PF00593">
    <property type="entry name" value="TonB_dep_Rec_b-barrel"/>
    <property type="match status" value="1"/>
</dbReference>
<feature type="signal peptide" evidence="11">
    <location>
        <begin position="1"/>
        <end position="21"/>
    </location>
</feature>
<name>A0A7V1D3D6_9GAMM</name>
<keyword evidence="6 8" id="KW-0472">Membrane</keyword>
<dbReference type="PANTHER" id="PTHR40980:SF4">
    <property type="entry name" value="TONB-DEPENDENT RECEPTOR-LIKE BETA-BARREL DOMAIN-CONTAINING PROTEIN"/>
    <property type="match status" value="1"/>
</dbReference>
<keyword evidence="7 8" id="KW-0998">Cell outer membrane</keyword>
<dbReference type="InterPro" id="IPR036942">
    <property type="entry name" value="Beta-barrel_TonB_sf"/>
</dbReference>
<gene>
    <name evidence="14" type="ORF">ENH88_22505</name>
</gene>
<evidence type="ECO:0000256" key="1">
    <source>
        <dbReference type="ARBA" id="ARBA00004571"/>
    </source>
</evidence>
<keyword evidence="2 8" id="KW-0813">Transport</keyword>
<evidence type="ECO:0000256" key="3">
    <source>
        <dbReference type="ARBA" id="ARBA00022452"/>
    </source>
</evidence>
<evidence type="ECO:0000256" key="2">
    <source>
        <dbReference type="ARBA" id="ARBA00022448"/>
    </source>
</evidence>
<dbReference type="Proteomes" id="UP000886188">
    <property type="component" value="Unassembled WGS sequence"/>
</dbReference>
<evidence type="ECO:0000256" key="7">
    <source>
        <dbReference type="ARBA" id="ARBA00023237"/>
    </source>
</evidence>
<reference evidence="14" key="1">
    <citation type="journal article" date="2020" name="mSystems">
        <title>Genome- and Community-Level Interaction Insights into Carbon Utilization and Element Cycling Functions of Hydrothermarchaeota in Hydrothermal Sediment.</title>
        <authorList>
            <person name="Zhou Z."/>
            <person name="Liu Y."/>
            <person name="Xu W."/>
            <person name="Pan J."/>
            <person name="Luo Z.H."/>
            <person name="Li M."/>
        </authorList>
    </citation>
    <scope>NUCLEOTIDE SEQUENCE [LARGE SCALE GENOMIC DNA]</scope>
    <source>
        <strain evidence="14">HyVt-346</strain>
    </source>
</reference>
<evidence type="ECO:0000256" key="11">
    <source>
        <dbReference type="SAM" id="SignalP"/>
    </source>
</evidence>
<dbReference type="PROSITE" id="PS52016">
    <property type="entry name" value="TONB_DEPENDENT_REC_3"/>
    <property type="match status" value="1"/>
</dbReference>
<comment type="similarity">
    <text evidence="8 9">Belongs to the TonB-dependent receptor family.</text>
</comment>
<dbReference type="InterPro" id="IPR010104">
    <property type="entry name" value="TonB_rcpt_bac"/>
</dbReference>
<dbReference type="Gene3D" id="2.170.130.10">
    <property type="entry name" value="TonB-dependent receptor, plug domain"/>
    <property type="match status" value="1"/>
</dbReference>
<dbReference type="SUPFAM" id="SSF56935">
    <property type="entry name" value="Porins"/>
    <property type="match status" value="1"/>
</dbReference>
<dbReference type="PANTHER" id="PTHR40980">
    <property type="entry name" value="PLUG DOMAIN-CONTAINING PROTEIN"/>
    <property type="match status" value="1"/>
</dbReference>
<feature type="domain" description="TonB-dependent receptor-like beta-barrel" evidence="12">
    <location>
        <begin position="452"/>
        <end position="950"/>
    </location>
</feature>
<dbReference type="RefSeq" id="WP_304185777.1">
    <property type="nucleotide sequence ID" value="NZ_DRGM01000212.1"/>
</dbReference>
<dbReference type="AlphaFoldDB" id="A0A7V1D3D6"/>
<dbReference type="GO" id="GO:0009279">
    <property type="term" value="C:cell outer membrane"/>
    <property type="evidence" value="ECO:0007669"/>
    <property type="project" value="UniProtKB-SubCell"/>
</dbReference>
<dbReference type="InterPro" id="IPR037066">
    <property type="entry name" value="Plug_dom_sf"/>
</dbReference>
<proteinExistence type="inferred from homology"/>
<evidence type="ECO:0000313" key="14">
    <source>
        <dbReference type="EMBL" id="HEA19171.1"/>
    </source>
</evidence>
<evidence type="ECO:0000256" key="8">
    <source>
        <dbReference type="PROSITE-ProRule" id="PRU01360"/>
    </source>
</evidence>
<feature type="chain" id="PRO_5030924713" evidence="11">
    <location>
        <begin position="22"/>
        <end position="989"/>
    </location>
</feature>
<dbReference type="EMBL" id="DRGM01000212">
    <property type="protein sequence ID" value="HEA19171.1"/>
    <property type="molecule type" value="Genomic_DNA"/>
</dbReference>